<feature type="domain" description="OmpA-like" evidence="4">
    <location>
        <begin position="334"/>
        <end position="454"/>
    </location>
</feature>
<dbReference type="Pfam" id="PF09850">
    <property type="entry name" value="DotU"/>
    <property type="match status" value="1"/>
</dbReference>
<evidence type="ECO:0000256" key="1">
    <source>
        <dbReference type="PROSITE-ProRule" id="PRU00473"/>
    </source>
</evidence>
<keyword evidence="2" id="KW-0175">Coiled coil</keyword>
<evidence type="ECO:0000259" key="4">
    <source>
        <dbReference type="PROSITE" id="PS51123"/>
    </source>
</evidence>
<dbReference type="SUPFAM" id="SSF103088">
    <property type="entry name" value="OmpA-like"/>
    <property type="match status" value="1"/>
</dbReference>
<gene>
    <name evidence="5" type="ORF">SAMN02745775_102593</name>
</gene>
<evidence type="ECO:0000256" key="3">
    <source>
        <dbReference type="SAM" id="MobiDB-lite"/>
    </source>
</evidence>
<dbReference type="AlphaFoldDB" id="A0A1I3ZNQ4"/>
<dbReference type="EMBL" id="FOSQ01000002">
    <property type="protein sequence ID" value="SFK45311.1"/>
    <property type="molecule type" value="Genomic_DNA"/>
</dbReference>
<feature type="coiled-coil region" evidence="2">
    <location>
        <begin position="83"/>
        <end position="110"/>
    </location>
</feature>
<accession>A0A1I3ZNQ4</accession>
<dbReference type="RefSeq" id="WP_092958796.1">
    <property type="nucleotide sequence ID" value="NZ_FOSQ01000002.1"/>
</dbReference>
<feature type="region of interest" description="Disordered" evidence="3">
    <location>
        <begin position="1"/>
        <end position="47"/>
    </location>
</feature>
<dbReference type="NCBIfam" id="TIGR03350">
    <property type="entry name" value="type_VI_ompA"/>
    <property type="match status" value="1"/>
</dbReference>
<dbReference type="Gene3D" id="3.30.1330.60">
    <property type="entry name" value="OmpA-like domain"/>
    <property type="match status" value="1"/>
</dbReference>
<dbReference type="Proteomes" id="UP000199473">
    <property type="component" value="Unassembled WGS sequence"/>
</dbReference>
<keyword evidence="1" id="KW-0472">Membrane</keyword>
<evidence type="ECO:0000256" key="2">
    <source>
        <dbReference type="SAM" id="Coils"/>
    </source>
</evidence>
<dbReference type="OrthoDB" id="345640at2"/>
<dbReference type="CDD" id="cd07185">
    <property type="entry name" value="OmpA_C-like"/>
    <property type="match status" value="1"/>
</dbReference>
<keyword evidence="6" id="KW-1185">Reference proteome</keyword>
<dbReference type="InterPro" id="IPR017732">
    <property type="entry name" value="T4/T6SS_DotU"/>
</dbReference>
<name>A0A1I3ZNQ4_9PROT</name>
<organism evidence="5 6">
    <name type="scientific">Falsiroseomonas stagni DSM 19981</name>
    <dbReference type="NCBI Taxonomy" id="1123062"/>
    <lineage>
        <taxon>Bacteria</taxon>
        <taxon>Pseudomonadati</taxon>
        <taxon>Pseudomonadota</taxon>
        <taxon>Alphaproteobacteria</taxon>
        <taxon>Acetobacterales</taxon>
        <taxon>Roseomonadaceae</taxon>
        <taxon>Falsiroseomonas</taxon>
    </lineage>
</organism>
<protein>
    <submittedName>
        <fullName evidence="5">Type VI secretion system protein ImpK</fullName>
    </submittedName>
</protein>
<evidence type="ECO:0000313" key="6">
    <source>
        <dbReference type="Proteomes" id="UP000199473"/>
    </source>
</evidence>
<dbReference type="NCBIfam" id="NF038228">
    <property type="entry name" value="IcmH_DotU_IVB"/>
    <property type="match status" value="1"/>
</dbReference>
<evidence type="ECO:0000313" key="5">
    <source>
        <dbReference type="EMBL" id="SFK45311.1"/>
    </source>
</evidence>
<dbReference type="NCBIfam" id="TIGR03349">
    <property type="entry name" value="IV_VI_DotU"/>
    <property type="match status" value="1"/>
</dbReference>
<sequence>MSDNPFSEPDDSDRTVVRGPAGAPPPPPPRATAAPAAPQPMAPRMAGEAEALPKVGLSPMAAAAAPLLDLLARIGAGPQAAQVQNSEELRERAMRALKAFEGECRAMEASPDQLRAAHYALCAALDDVALATPWGQASGWATRSLVSSFHQEVRSGERFFDLLAGMQKDPGRYLNALEICYLCLALGFQGRYRLAPRGHAELDRIREGLYQLLVQLRGNWERELSPRWRGVDAPHRGPGRSVPAWVAGAVAVALLAFGYVFVSDSVNAKGDDLQSRLAQLPPGAPPAIDRTAPPVPPAPPPPPPPTAEPDLIQKVRTFLAPEIQQGLVTVEGDAGRLLVRIAGRGMFPSGSASVEANFVPLLNRIGQALRTEPGRVMVLGHSDNQPIRTVRFPSNFALSAARAEAAKDIIAAATGAPARFTAVGRADTEPLTTNATPEGRETNRRIEVVLMREGR</sequence>
<dbReference type="InterPro" id="IPR017733">
    <property type="entry name" value="OmpA-like_dom_proteobacteria"/>
</dbReference>
<feature type="compositionally biased region" description="Pro residues" evidence="3">
    <location>
        <begin position="293"/>
        <end position="307"/>
    </location>
</feature>
<dbReference type="GO" id="GO:0016020">
    <property type="term" value="C:membrane"/>
    <property type="evidence" value="ECO:0007669"/>
    <property type="project" value="UniProtKB-UniRule"/>
</dbReference>
<dbReference type="PANTHER" id="PTHR38033:SF1">
    <property type="entry name" value="DOTU FAMILY TYPE IV_VI SECRETION SYSTEM PROTEIN"/>
    <property type="match status" value="1"/>
</dbReference>
<dbReference type="Pfam" id="PF00691">
    <property type="entry name" value="OmpA"/>
    <property type="match status" value="1"/>
</dbReference>
<reference evidence="5 6" key="1">
    <citation type="submission" date="2016-10" db="EMBL/GenBank/DDBJ databases">
        <authorList>
            <person name="de Groot N.N."/>
        </authorList>
    </citation>
    <scope>NUCLEOTIDE SEQUENCE [LARGE SCALE GENOMIC DNA]</scope>
    <source>
        <strain evidence="5 6">DSM 19981</strain>
    </source>
</reference>
<dbReference type="InterPro" id="IPR038522">
    <property type="entry name" value="T4/T6SS_DotU_sf"/>
</dbReference>
<proteinExistence type="predicted"/>
<dbReference type="InterPro" id="IPR006665">
    <property type="entry name" value="OmpA-like"/>
</dbReference>
<dbReference type="PROSITE" id="PS51123">
    <property type="entry name" value="OMPA_2"/>
    <property type="match status" value="1"/>
</dbReference>
<dbReference type="PANTHER" id="PTHR38033">
    <property type="entry name" value="MEMBRANE PROTEIN-RELATED"/>
    <property type="match status" value="1"/>
</dbReference>
<dbReference type="InterPro" id="IPR036737">
    <property type="entry name" value="OmpA-like_sf"/>
</dbReference>
<feature type="region of interest" description="Disordered" evidence="3">
    <location>
        <begin position="276"/>
        <end position="309"/>
    </location>
</feature>
<dbReference type="STRING" id="1123062.SAMN02745775_102593"/>
<dbReference type="Gene3D" id="1.25.40.590">
    <property type="entry name" value="Type IV / VI secretion system, DotU"/>
    <property type="match status" value="1"/>
</dbReference>